<evidence type="ECO:0000313" key="6">
    <source>
        <dbReference type="EMBL" id="SDB25939.1"/>
    </source>
</evidence>
<organism evidence="6 7">
    <name type="scientific">Desulfonatronum thiosulfatophilum</name>
    <dbReference type="NCBI Taxonomy" id="617002"/>
    <lineage>
        <taxon>Bacteria</taxon>
        <taxon>Pseudomonadati</taxon>
        <taxon>Thermodesulfobacteriota</taxon>
        <taxon>Desulfovibrionia</taxon>
        <taxon>Desulfovibrionales</taxon>
        <taxon>Desulfonatronaceae</taxon>
        <taxon>Desulfonatronum</taxon>
    </lineage>
</organism>
<proteinExistence type="inferred from homology"/>
<dbReference type="InterPro" id="IPR001638">
    <property type="entry name" value="Solute-binding_3/MltF_N"/>
</dbReference>
<keyword evidence="2" id="KW-0813">Transport</keyword>
<protein>
    <submittedName>
        <fullName evidence="6">General L-amino acid transport system substrate-binding protein</fullName>
    </submittedName>
</protein>
<keyword evidence="3 4" id="KW-0732">Signal</keyword>
<dbReference type="Pfam" id="PF00497">
    <property type="entry name" value="SBP_bac_3"/>
    <property type="match status" value="1"/>
</dbReference>
<dbReference type="CDD" id="cd13692">
    <property type="entry name" value="PBP2_BztA"/>
    <property type="match status" value="1"/>
</dbReference>
<keyword evidence="7" id="KW-1185">Reference proteome</keyword>
<gene>
    <name evidence="6" type="ORF">SAMN05660653_01234</name>
</gene>
<evidence type="ECO:0000256" key="2">
    <source>
        <dbReference type="ARBA" id="ARBA00022448"/>
    </source>
</evidence>
<name>A0A1G6BZ90_9BACT</name>
<feature type="signal peptide" evidence="4">
    <location>
        <begin position="1"/>
        <end position="22"/>
    </location>
</feature>
<dbReference type="RefSeq" id="WP_092118715.1">
    <property type="nucleotide sequence ID" value="NZ_FMXO01000006.1"/>
</dbReference>
<dbReference type="STRING" id="617002.SAMN05660653_01234"/>
<reference evidence="6 7" key="1">
    <citation type="submission" date="2016-10" db="EMBL/GenBank/DDBJ databases">
        <authorList>
            <person name="de Groot N.N."/>
        </authorList>
    </citation>
    <scope>NUCLEOTIDE SEQUENCE [LARGE SCALE GENOMIC DNA]</scope>
    <source>
        <strain evidence="6 7">ASO4-2</strain>
    </source>
</reference>
<dbReference type="PANTHER" id="PTHR30085">
    <property type="entry name" value="AMINO ACID ABC TRANSPORTER PERMEASE"/>
    <property type="match status" value="1"/>
</dbReference>
<dbReference type="AlphaFoldDB" id="A0A1G6BZ90"/>
<feature type="domain" description="Solute-binding protein family 3/N-terminal" evidence="5">
    <location>
        <begin position="33"/>
        <end position="255"/>
    </location>
</feature>
<dbReference type="SMART" id="SM00062">
    <property type="entry name" value="PBPb"/>
    <property type="match status" value="1"/>
</dbReference>
<dbReference type="PANTHER" id="PTHR30085:SF7">
    <property type="entry name" value="AMINO-ACID ABC TRANSPORTER-BINDING PROTEIN YHDW-RELATED"/>
    <property type="match status" value="1"/>
</dbReference>
<sequence>MMRKVLCLVALATFLWSGAASADVLENIKSKGFISCGVAGKVPGFSAPDEKGVWRGLDVDYCRALASAVFNDPEKVRFVPLTTSERFTAVQTGEVDVLSRNTTWTFQRDVEQGIDFSGIIFFDGQGFMVNKNLGVSSAKELNDASICIQIGTTTEMNVSDYFATHGMTYKPVVFESADEATVIYDSGRCDVYTTDASGLAARRTTLSNPDDHIILPEIISKEPLGPSVRQGDPRWSKIARWTLFALINAEELGVNSQNVDQMLESPNPNIKRLLGQEGNFGEQFGLTNAWAYQIIKHVGNYGEIFDRNVGPNTALKLNRVQNDLWTRGGLLYAPPIR</sequence>
<evidence type="ECO:0000313" key="7">
    <source>
        <dbReference type="Proteomes" id="UP000198771"/>
    </source>
</evidence>
<feature type="chain" id="PRO_5011706486" evidence="4">
    <location>
        <begin position="23"/>
        <end position="337"/>
    </location>
</feature>
<dbReference type="InterPro" id="IPR051455">
    <property type="entry name" value="Bact_solute-bind_prot3"/>
</dbReference>
<dbReference type="Proteomes" id="UP000198771">
    <property type="component" value="Unassembled WGS sequence"/>
</dbReference>
<dbReference type="Gene3D" id="3.40.190.10">
    <property type="entry name" value="Periplasmic binding protein-like II"/>
    <property type="match status" value="2"/>
</dbReference>
<evidence type="ECO:0000259" key="5">
    <source>
        <dbReference type="SMART" id="SM00062"/>
    </source>
</evidence>
<evidence type="ECO:0000256" key="4">
    <source>
        <dbReference type="SAM" id="SignalP"/>
    </source>
</evidence>
<accession>A0A1G6BZ90</accession>
<comment type="similarity">
    <text evidence="1">Belongs to the bacterial solute-binding protein 3 family.</text>
</comment>
<dbReference type="OrthoDB" id="9777941at2"/>
<evidence type="ECO:0000256" key="1">
    <source>
        <dbReference type="ARBA" id="ARBA00010333"/>
    </source>
</evidence>
<dbReference type="GO" id="GO:0006865">
    <property type="term" value="P:amino acid transport"/>
    <property type="evidence" value="ECO:0007669"/>
    <property type="project" value="TreeGrafter"/>
</dbReference>
<dbReference type="EMBL" id="FMXO01000006">
    <property type="protein sequence ID" value="SDB25939.1"/>
    <property type="molecule type" value="Genomic_DNA"/>
</dbReference>
<dbReference type="SUPFAM" id="SSF53850">
    <property type="entry name" value="Periplasmic binding protein-like II"/>
    <property type="match status" value="1"/>
</dbReference>
<evidence type="ECO:0000256" key="3">
    <source>
        <dbReference type="ARBA" id="ARBA00022729"/>
    </source>
</evidence>